<keyword evidence="3" id="KW-1185">Reference proteome</keyword>
<dbReference type="OrthoDB" id="238183at2"/>
<sequence>MSETDPIPASPIAPAGVQNPEPLASVHTANFPALLDELGVSLALTTYQAGRLVFVRSEGDRLNTHFRSFDRPMGMATLGDRLAVGCGVQVWEFRDVPAVAAKVDPPGRHDACYLPRRSHVTGDIDVHEMEYAPDGALWLINTRFSCLCTLRADCSFAPRWRPPFVSALAPEDRCHLNGLSLVDGAPRYATALGTSDAAAGWRSDKARGGVLMDIPSGEIVVAGLSMPHSPRLHAGRLWLLESGDGSIGVVDPDAGRYEALCRLPGFTRGIDIAGPIAFVGLSQVRESAVFSGIPLADRLEERTCGVYAVHLETGQVVAFKFTSGVQEIFAIRVLAGRRQPELLNETVDLLKHAYVLPEADMADVAATTVG</sequence>
<organism evidence="2 3">
    <name type="scientific">Tautonia plasticadhaerens</name>
    <dbReference type="NCBI Taxonomy" id="2527974"/>
    <lineage>
        <taxon>Bacteria</taxon>
        <taxon>Pseudomonadati</taxon>
        <taxon>Planctomycetota</taxon>
        <taxon>Planctomycetia</taxon>
        <taxon>Isosphaerales</taxon>
        <taxon>Isosphaeraceae</taxon>
        <taxon>Tautonia</taxon>
    </lineage>
</organism>
<reference evidence="2 3" key="1">
    <citation type="submission" date="2019-02" db="EMBL/GenBank/DDBJ databases">
        <title>Deep-cultivation of Planctomycetes and their phenomic and genomic characterization uncovers novel biology.</title>
        <authorList>
            <person name="Wiegand S."/>
            <person name="Jogler M."/>
            <person name="Boedeker C."/>
            <person name="Pinto D."/>
            <person name="Vollmers J."/>
            <person name="Rivas-Marin E."/>
            <person name="Kohn T."/>
            <person name="Peeters S.H."/>
            <person name="Heuer A."/>
            <person name="Rast P."/>
            <person name="Oberbeckmann S."/>
            <person name="Bunk B."/>
            <person name="Jeske O."/>
            <person name="Meyerdierks A."/>
            <person name="Storesund J.E."/>
            <person name="Kallscheuer N."/>
            <person name="Luecker S."/>
            <person name="Lage O.M."/>
            <person name="Pohl T."/>
            <person name="Merkel B.J."/>
            <person name="Hornburger P."/>
            <person name="Mueller R.-W."/>
            <person name="Bruemmer F."/>
            <person name="Labrenz M."/>
            <person name="Spormann A.M."/>
            <person name="Op den Camp H."/>
            <person name="Overmann J."/>
            <person name="Amann R."/>
            <person name="Jetten M.S.M."/>
            <person name="Mascher T."/>
            <person name="Medema M.H."/>
            <person name="Devos D.P."/>
            <person name="Kaster A.-K."/>
            <person name="Ovreas L."/>
            <person name="Rohde M."/>
            <person name="Galperin M.Y."/>
            <person name="Jogler C."/>
        </authorList>
    </citation>
    <scope>NUCLEOTIDE SEQUENCE [LARGE SCALE GENOMIC DNA]</scope>
    <source>
        <strain evidence="2 3">ElP</strain>
    </source>
</reference>
<proteinExistence type="predicted"/>
<dbReference type="SUPFAM" id="SSF63829">
    <property type="entry name" value="Calcium-dependent phosphotriesterase"/>
    <property type="match status" value="1"/>
</dbReference>
<dbReference type="NCBIfam" id="TIGR03032">
    <property type="entry name" value="TIGR03032 family protein"/>
    <property type="match status" value="1"/>
</dbReference>
<dbReference type="Pfam" id="PF16261">
    <property type="entry name" value="DUF4915"/>
    <property type="match status" value="1"/>
</dbReference>
<feature type="domain" description="Conserved hypothetical protein CHP03032" evidence="1">
    <location>
        <begin position="30"/>
        <end position="343"/>
    </location>
</feature>
<dbReference type="AlphaFoldDB" id="A0A518H6G9"/>
<protein>
    <recommendedName>
        <fullName evidence="1">Conserved hypothetical protein CHP03032 domain-containing protein</fullName>
    </recommendedName>
</protein>
<accession>A0A518H6G9</accession>
<dbReference type="InterPro" id="IPR017481">
    <property type="entry name" value="CHP03032"/>
</dbReference>
<dbReference type="EMBL" id="CP036426">
    <property type="protein sequence ID" value="QDV36430.1"/>
    <property type="molecule type" value="Genomic_DNA"/>
</dbReference>
<gene>
    <name evidence="2" type="ORF">ElP_43540</name>
</gene>
<evidence type="ECO:0000313" key="3">
    <source>
        <dbReference type="Proteomes" id="UP000317835"/>
    </source>
</evidence>
<name>A0A518H6G9_9BACT</name>
<dbReference type="Proteomes" id="UP000317835">
    <property type="component" value="Chromosome"/>
</dbReference>
<dbReference type="RefSeq" id="WP_145272688.1">
    <property type="nucleotide sequence ID" value="NZ_CP036426.1"/>
</dbReference>
<evidence type="ECO:0000313" key="2">
    <source>
        <dbReference type="EMBL" id="QDV36430.1"/>
    </source>
</evidence>
<dbReference type="KEGG" id="tpla:ElP_43540"/>
<evidence type="ECO:0000259" key="1">
    <source>
        <dbReference type="Pfam" id="PF16261"/>
    </source>
</evidence>